<keyword evidence="3" id="KW-0812">Transmembrane</keyword>
<evidence type="ECO:0000256" key="2">
    <source>
        <dbReference type="SAM" id="MobiDB-lite"/>
    </source>
</evidence>
<feature type="domain" description="PGF-CTERM archaeal protein-sorting signal" evidence="4">
    <location>
        <begin position="964"/>
        <end position="986"/>
    </location>
</feature>
<dbReference type="GO" id="GO:0030115">
    <property type="term" value="C:S-layer"/>
    <property type="evidence" value="ECO:0007669"/>
    <property type="project" value="UniProtKB-SubCell"/>
</dbReference>
<dbReference type="EMBL" id="KT322176">
    <property type="protein sequence ID" value="AKY04276.1"/>
    <property type="molecule type" value="Genomic_DNA"/>
</dbReference>
<dbReference type="Pfam" id="PF18204">
    <property type="entry name" value="PGF-CTERM"/>
    <property type="match status" value="1"/>
</dbReference>
<evidence type="ECO:0000256" key="1">
    <source>
        <dbReference type="ARBA" id="ARBA00022729"/>
    </source>
</evidence>
<organism evidence="5">
    <name type="scientific">uncultured haloarchaeon</name>
    <dbReference type="NCBI Taxonomy" id="160804"/>
    <lineage>
        <taxon>Archaea</taxon>
        <taxon>Methanobacteriati</taxon>
        <taxon>Methanobacteriota</taxon>
        <taxon>Stenosarchaea group</taxon>
        <taxon>Halobacteria</taxon>
        <taxon>Halobacteriales</taxon>
        <taxon>Halobacteriaceae</taxon>
        <taxon>environmental samples</taxon>
    </lineage>
</organism>
<evidence type="ECO:0000313" key="5">
    <source>
        <dbReference type="EMBL" id="AKY04276.1"/>
    </source>
</evidence>
<feature type="transmembrane region" description="Helical" evidence="3">
    <location>
        <begin position="966"/>
        <end position="984"/>
    </location>
</feature>
<dbReference type="NCBIfam" id="TIGR04126">
    <property type="entry name" value="PGF_CTERM"/>
    <property type="match status" value="1"/>
</dbReference>
<dbReference type="AlphaFoldDB" id="A0A0K1YAZ5"/>
<accession>A0A0K1YAZ5</accession>
<dbReference type="InterPro" id="IPR026458">
    <property type="entry name" value="Csg_halobact"/>
</dbReference>
<keyword evidence="1" id="KW-0732">Signal</keyword>
<evidence type="ECO:0000256" key="3">
    <source>
        <dbReference type="SAM" id="Phobius"/>
    </source>
</evidence>
<feature type="region of interest" description="Disordered" evidence="2">
    <location>
        <begin position="156"/>
        <end position="210"/>
    </location>
</feature>
<evidence type="ECO:0000259" key="4">
    <source>
        <dbReference type="Pfam" id="PF18204"/>
    </source>
</evidence>
<protein>
    <recommendedName>
        <fullName evidence="4">PGF-CTERM archaeal protein-sorting signal domain-containing protein</fullName>
    </recommendedName>
</protein>
<feature type="compositionally biased region" description="Low complexity" evidence="2">
    <location>
        <begin position="924"/>
        <end position="964"/>
    </location>
</feature>
<feature type="compositionally biased region" description="Polar residues" evidence="2">
    <location>
        <begin position="174"/>
        <end position="186"/>
    </location>
</feature>
<reference evidence="5" key="1">
    <citation type="journal article" date="2015" name="BMC Genomics">
        <title>Diversity of the cell-wall associated genomic island of the archaeon Haloquadratum walsbyi.</title>
        <authorList>
            <person name="Martin-Cuadrado A.B."/>
            <person name="Pasic L."/>
            <person name="Rodriguez-Valera F."/>
        </authorList>
    </citation>
    <scope>NUCLEOTIDE SEQUENCE</scope>
</reference>
<dbReference type="InterPro" id="IPR026371">
    <property type="entry name" value="PGF_CTERM"/>
</dbReference>
<sequence length="988" mass="103312">MTLDAKKTRAILLAVIMATSVVAMGGLGSAEVTGESADLSTQTPEQGTDVTVTVSGTVNNGSNGLLLTHNFNQSVGSTPTVDFQINGNTVQTNPTGRIVDDTTVTTGVQSSKVNTSDSFTIDYTITTEDVAGKTVEITGNIDNGQQTTLGAIQYTTQSSQQSPDQPANAGDVTPITSDNPSPSENRGQFAFPGEDASYTTADDDDGDVGNGATIFQGEEDITFRDGNFDEVGPATLERTAGDNEGVTLSFPIPNDQAEGSYANGAGFSVTVQEPRVTTLEVQNNGENDVSGGILESDQDDASVLVEYNYEEAENIELTVEDENGVDVTGEALDPGEADNKNADSPPADGSTDDGIVRFELNPSNLDEGEYTFSVAGVEDFDSGDATQSVTTTISADQTASLSLSEDEAVQGSDTTFTIENSPEGEFHPVVLDESEFRDGLSLDQAEDVFRNVGDTAETGVADSNGPGANDIDNVEYAYAIVEIDGGNGIGSVETQFLDDSSATVELYPSDGVTPIESHPANVVLTIDDGFETDDEEDIDVIEGSISISSPSNSYVTGSEVDLNGTANEGIDEVAIYARDNQDYELVTIDGDNVVQTEGDDSFEETDIVLSGDNLGNNILSLPGTYRIGVISAQDADANGDDVPDSVLTTSDFNRGLSSQQSLRVLDTGLESSFVTYNGQIASDDAQITFSGSAPGKSDVVVAFVGPRGQAIAQTISVDDDDTFSEEDFTLAFRNVAGTLSEGTVSAHIISAGRDGNFGDGFADSESNFADIIATGATGPDGTDFSGNANTGDQVRELIIANSVDDTASDDLITTETFRFADGLTTIDTINSPVANNGTIEIQGQTNQRPDENVITVELLDEEGDSVTISDTEQWGTNGNWNATIELNAVETGNYTVEADDGDNSDRASVQVVEQVTEETPTPEPTATEEPTPTATPEPTATEEPTPTATPEPETEEPTSTPTGTPGFGIVVALIALIAAALLAVRRNN</sequence>
<keyword evidence="3" id="KW-1133">Transmembrane helix</keyword>
<dbReference type="GO" id="GO:0005886">
    <property type="term" value="C:plasma membrane"/>
    <property type="evidence" value="ECO:0007669"/>
    <property type="project" value="UniProtKB-SubCell"/>
</dbReference>
<name>A0A0K1YAZ5_9EURY</name>
<proteinExistence type="predicted"/>
<feature type="region of interest" description="Disordered" evidence="2">
    <location>
        <begin position="895"/>
        <end position="964"/>
    </location>
</feature>
<feature type="region of interest" description="Disordered" evidence="2">
    <location>
        <begin position="326"/>
        <end position="353"/>
    </location>
</feature>
<dbReference type="NCBIfam" id="TIGR04216">
    <property type="entry name" value="halo_surf_glyco"/>
    <property type="match status" value="1"/>
</dbReference>
<keyword evidence="3" id="KW-0472">Membrane</keyword>